<dbReference type="PANTHER" id="PTHR42829:SF2">
    <property type="entry name" value="NADH-UBIQUINONE OXIDOREDUCTASE CHAIN 5"/>
    <property type="match status" value="1"/>
</dbReference>
<evidence type="ECO:0000256" key="5">
    <source>
        <dbReference type="RuleBase" id="RU000320"/>
    </source>
</evidence>
<evidence type="ECO:0000256" key="1">
    <source>
        <dbReference type="ARBA" id="ARBA00004127"/>
    </source>
</evidence>
<organism evidence="9 10">
    <name type="scientific">Marinobacter santoriniensis NKSG1</name>
    <dbReference type="NCBI Taxonomy" id="1288826"/>
    <lineage>
        <taxon>Bacteria</taxon>
        <taxon>Pseudomonadati</taxon>
        <taxon>Pseudomonadota</taxon>
        <taxon>Gammaproteobacteria</taxon>
        <taxon>Pseudomonadales</taxon>
        <taxon>Marinobacteraceae</taxon>
        <taxon>Marinobacter</taxon>
    </lineage>
</organism>
<feature type="transmembrane region" description="Helical" evidence="6">
    <location>
        <begin position="34"/>
        <end position="56"/>
    </location>
</feature>
<keyword evidence="2 5" id="KW-0812">Transmembrane</keyword>
<feature type="transmembrane region" description="Helical" evidence="6">
    <location>
        <begin position="84"/>
        <end position="105"/>
    </location>
</feature>
<dbReference type="Proteomes" id="UP000011960">
    <property type="component" value="Unassembled WGS sequence"/>
</dbReference>
<feature type="transmembrane region" description="Helical" evidence="6">
    <location>
        <begin position="456"/>
        <end position="478"/>
    </location>
</feature>
<feature type="transmembrane region" description="Helical" evidence="6">
    <location>
        <begin position="308"/>
        <end position="326"/>
    </location>
</feature>
<reference evidence="9 10" key="1">
    <citation type="journal article" date="2013" name="Genome Announc.">
        <title>Genome Sequence of Hydrothermal Arsenic-Respiring Bacterium Marinobacter santoriniensis NKSG1T.</title>
        <authorList>
            <person name="Handley K.M."/>
            <person name="Upton M."/>
            <person name="Beatson S.A."/>
            <person name="Hery M."/>
            <person name="Lloyd J.R."/>
        </authorList>
    </citation>
    <scope>NUCLEOTIDE SEQUENCE [LARGE SCALE GENOMIC DNA]</scope>
    <source>
        <strain evidence="9 10">NKSG1</strain>
    </source>
</reference>
<dbReference type="Pfam" id="PF00361">
    <property type="entry name" value="Proton_antipo_M"/>
    <property type="match status" value="1"/>
</dbReference>
<dbReference type="eggNOG" id="COG1009">
    <property type="taxonomic scope" value="Bacteria"/>
</dbReference>
<evidence type="ECO:0000313" key="9">
    <source>
        <dbReference type="EMBL" id="EMP54707.1"/>
    </source>
</evidence>
<dbReference type="PRINTS" id="PR01435">
    <property type="entry name" value="NPOXDRDTASE5"/>
</dbReference>
<dbReference type="PRINTS" id="PR01434">
    <property type="entry name" value="NADHDHGNASE5"/>
</dbReference>
<name>M7DAL5_9GAMM</name>
<dbReference type="InterPro" id="IPR001516">
    <property type="entry name" value="Proton_antipo_N"/>
</dbReference>
<feature type="transmembrane region" description="Helical" evidence="6">
    <location>
        <begin position="332"/>
        <end position="354"/>
    </location>
</feature>
<dbReference type="RefSeq" id="WP_008940206.1">
    <property type="nucleotide sequence ID" value="NZ_APAT01000022.1"/>
</dbReference>
<evidence type="ECO:0000313" key="10">
    <source>
        <dbReference type="Proteomes" id="UP000011960"/>
    </source>
</evidence>
<keyword evidence="3 6" id="KW-1133">Transmembrane helix</keyword>
<dbReference type="NCBIfam" id="TIGR01974">
    <property type="entry name" value="NDH_I_L"/>
    <property type="match status" value="1"/>
</dbReference>
<dbReference type="GO" id="GO:0003954">
    <property type="term" value="F:NADH dehydrogenase activity"/>
    <property type="evidence" value="ECO:0007669"/>
    <property type="project" value="TreeGrafter"/>
</dbReference>
<comment type="subcellular location">
    <subcellularLocation>
        <location evidence="1">Endomembrane system</location>
        <topology evidence="1">Multi-pass membrane protein</topology>
    </subcellularLocation>
    <subcellularLocation>
        <location evidence="5">Membrane</location>
        <topology evidence="5">Multi-pass membrane protein</topology>
    </subcellularLocation>
</comment>
<evidence type="ECO:0000256" key="6">
    <source>
        <dbReference type="SAM" id="Phobius"/>
    </source>
</evidence>
<evidence type="ECO:0000256" key="2">
    <source>
        <dbReference type="ARBA" id="ARBA00022692"/>
    </source>
</evidence>
<evidence type="ECO:0000259" key="7">
    <source>
        <dbReference type="Pfam" id="PF00361"/>
    </source>
</evidence>
<dbReference type="STRING" id="1288826.MSNKSG1_15397"/>
<feature type="transmembrane region" description="Helical" evidence="6">
    <location>
        <begin position="415"/>
        <end position="435"/>
    </location>
</feature>
<gene>
    <name evidence="9" type="ORF">MSNKSG1_15397</name>
</gene>
<feature type="transmembrane region" description="Helical" evidence="6">
    <location>
        <begin position="601"/>
        <end position="619"/>
    </location>
</feature>
<feature type="transmembrane region" description="Helical" evidence="6">
    <location>
        <begin position="498"/>
        <end position="520"/>
    </location>
</feature>
<proteinExistence type="predicted"/>
<dbReference type="GO" id="GO:0008137">
    <property type="term" value="F:NADH dehydrogenase (ubiquinone) activity"/>
    <property type="evidence" value="ECO:0007669"/>
    <property type="project" value="InterPro"/>
</dbReference>
<keyword evidence="10" id="KW-1185">Reference proteome</keyword>
<dbReference type="EMBL" id="APAT01000022">
    <property type="protein sequence ID" value="EMP54707.1"/>
    <property type="molecule type" value="Genomic_DNA"/>
</dbReference>
<dbReference type="GO" id="GO:0016020">
    <property type="term" value="C:membrane"/>
    <property type="evidence" value="ECO:0007669"/>
    <property type="project" value="UniProtKB-SubCell"/>
</dbReference>
<dbReference type="InterPro" id="IPR001750">
    <property type="entry name" value="ND/Mrp_TM"/>
</dbReference>
<evidence type="ECO:0000259" key="8">
    <source>
        <dbReference type="Pfam" id="PF00662"/>
    </source>
</evidence>
<evidence type="ECO:0000256" key="3">
    <source>
        <dbReference type="ARBA" id="ARBA00022989"/>
    </source>
</evidence>
<dbReference type="GO" id="GO:0012505">
    <property type="term" value="C:endomembrane system"/>
    <property type="evidence" value="ECO:0007669"/>
    <property type="project" value="UniProtKB-SubCell"/>
</dbReference>
<dbReference type="GO" id="GO:0015990">
    <property type="term" value="P:electron transport coupled proton transport"/>
    <property type="evidence" value="ECO:0007669"/>
    <property type="project" value="TreeGrafter"/>
</dbReference>
<dbReference type="PATRIC" id="fig|1288826.3.peg.3062"/>
<dbReference type="NCBIfam" id="NF005141">
    <property type="entry name" value="PRK06590.1"/>
    <property type="match status" value="1"/>
</dbReference>
<dbReference type="Pfam" id="PF00662">
    <property type="entry name" value="Proton_antipo_N"/>
    <property type="match status" value="1"/>
</dbReference>
<feature type="transmembrane region" description="Helical" evidence="6">
    <location>
        <begin position="171"/>
        <end position="190"/>
    </location>
</feature>
<dbReference type="InterPro" id="IPR018393">
    <property type="entry name" value="NADHpl_OxRdtase_5_subgr"/>
</dbReference>
<dbReference type="InterPro" id="IPR003945">
    <property type="entry name" value="NU5C-like"/>
</dbReference>
<dbReference type="PANTHER" id="PTHR42829">
    <property type="entry name" value="NADH-UBIQUINONE OXIDOREDUCTASE CHAIN 5"/>
    <property type="match status" value="1"/>
</dbReference>
<protein>
    <submittedName>
        <fullName evidence="9">Proton-translocating NADH-quinone oxidoreductase subunit L</fullName>
    </submittedName>
</protein>
<accession>M7DAL5</accession>
<feature type="transmembrane region" description="Helical" evidence="6">
    <location>
        <begin position="375"/>
        <end position="395"/>
    </location>
</feature>
<feature type="domain" description="NADH:quinone oxidoreductase/Mrp antiporter transmembrane" evidence="7">
    <location>
        <begin position="134"/>
        <end position="426"/>
    </location>
</feature>
<comment type="caution">
    <text evidence="9">The sequence shown here is derived from an EMBL/GenBank/DDBJ whole genome shotgun (WGS) entry which is preliminary data.</text>
</comment>
<feature type="transmembrane region" description="Helical" evidence="6">
    <location>
        <begin position="6"/>
        <end position="22"/>
    </location>
</feature>
<dbReference type="Gene3D" id="1.20.5.2700">
    <property type="match status" value="1"/>
</dbReference>
<dbReference type="GO" id="GO:0042773">
    <property type="term" value="P:ATP synthesis coupled electron transport"/>
    <property type="evidence" value="ECO:0007669"/>
    <property type="project" value="InterPro"/>
</dbReference>
<sequence>MMDLPVTLSFICPLIGTLVLALSSGRLGPRVSSLIGVVSIGLAALATAWTISLYVAGDGAVRFTLWTWIQAGAFKPTIGLSVDGLALVMMAVITGVGFFIHLFAAWYMAGDDGVTRFYAWMNLFVFSMLILVLADNLMLLFLGWEGVGLCSYLLIGYYYQDSANGRAAFKAFLVTRVGDLLLALGLFLLFNELGTLDIQQVMARAAEAWSVGDPTATVAALLILGGALGKSAQVPLHTWLPDAMAGPTPVSALIHAATMVTAGVYLIARLNGLFLLAPQVLWLVGVIGAVSLLLAAFAALAQTDIKRVLAFSTMSQIGYMFLALGAGAFDAAIFHLVTHAFFKALLFLSAGAVITSCHHEQDMARLGGLRKRLPLAYAGFLVGGSALVALPLVTAGFYSKDEILWQAMASGHQGFLLAGLLGAFLTCLYTVRLIVGTFHGDYGSDNARHAEQGSNPLTHHLPLVVLAGLSTALGAWLYPHLDDLFPAPPGASAETGHTLLQTLATGTVIAGLAVAAWLFLARRRWLQQQASRGVGALLWRIWHQAWGVDVFYDRLLVKPWLFLVRVLRHDVVNMAMNLPALLSRILNGGLVRAQNGRIRSYATVMVLGATIILLALVLFPGGAA</sequence>
<feature type="transmembrane region" description="Helical" evidence="6">
    <location>
        <begin position="280"/>
        <end position="301"/>
    </location>
</feature>
<evidence type="ECO:0000256" key="4">
    <source>
        <dbReference type="ARBA" id="ARBA00023136"/>
    </source>
</evidence>
<feature type="transmembrane region" description="Helical" evidence="6">
    <location>
        <begin position="210"/>
        <end position="229"/>
    </location>
</feature>
<feature type="transmembrane region" description="Helical" evidence="6">
    <location>
        <begin position="250"/>
        <end position="268"/>
    </location>
</feature>
<feature type="domain" description="NADH-Ubiquinone oxidoreductase (complex I) chain 5 N-terminal" evidence="8">
    <location>
        <begin position="68"/>
        <end position="118"/>
    </location>
</feature>
<feature type="transmembrane region" description="Helical" evidence="6">
    <location>
        <begin position="140"/>
        <end position="159"/>
    </location>
</feature>
<dbReference type="AlphaFoldDB" id="M7DAL5"/>
<keyword evidence="4 6" id="KW-0472">Membrane</keyword>
<feature type="transmembrane region" description="Helical" evidence="6">
    <location>
        <begin position="117"/>
        <end position="134"/>
    </location>
</feature>